<evidence type="ECO:0000256" key="1">
    <source>
        <dbReference type="SAM" id="MobiDB-lite"/>
    </source>
</evidence>
<dbReference type="Proteomes" id="UP001469365">
    <property type="component" value="Unassembled WGS sequence"/>
</dbReference>
<gene>
    <name evidence="2" type="ORF">WMW72_20060</name>
</gene>
<evidence type="ECO:0000313" key="3">
    <source>
        <dbReference type="Proteomes" id="UP001469365"/>
    </source>
</evidence>
<evidence type="ECO:0000313" key="2">
    <source>
        <dbReference type="EMBL" id="MEK8130204.1"/>
    </source>
</evidence>
<feature type="compositionally biased region" description="Basic and acidic residues" evidence="1">
    <location>
        <begin position="89"/>
        <end position="110"/>
    </location>
</feature>
<name>A0ABU9DMV2_9BACL</name>
<keyword evidence="3" id="KW-1185">Reference proteome</keyword>
<reference evidence="2 3" key="1">
    <citation type="submission" date="2024-04" db="EMBL/GenBank/DDBJ databases">
        <title>draft genome sequnece of Paenibacillus filicis.</title>
        <authorList>
            <person name="Kim D.-U."/>
        </authorList>
    </citation>
    <scope>NUCLEOTIDE SEQUENCE [LARGE SCALE GENOMIC DNA]</scope>
    <source>
        <strain evidence="2 3">KACC14197</strain>
    </source>
</reference>
<feature type="region of interest" description="Disordered" evidence="1">
    <location>
        <begin position="17"/>
        <end position="110"/>
    </location>
</feature>
<accession>A0ABU9DMV2</accession>
<protein>
    <submittedName>
        <fullName evidence="2">Uncharacterized protein</fullName>
    </submittedName>
</protein>
<organism evidence="2 3">
    <name type="scientific">Paenibacillus filicis</name>
    <dbReference type="NCBI Taxonomy" id="669464"/>
    <lineage>
        <taxon>Bacteria</taxon>
        <taxon>Bacillati</taxon>
        <taxon>Bacillota</taxon>
        <taxon>Bacilli</taxon>
        <taxon>Bacillales</taxon>
        <taxon>Paenibacillaceae</taxon>
        <taxon>Paenibacillus</taxon>
    </lineage>
</organism>
<sequence>MSMKAVEMQFALHKNDEAGLKQQQMMHKPVHDQAALSQESEKQLLEQRRISTKAEESNRTAADREGGREGRPRKRRSAGPAERVQNAQERADSAPHDGHPFKGHHIDISL</sequence>
<comment type="caution">
    <text evidence="2">The sequence shown here is derived from an EMBL/GenBank/DDBJ whole genome shotgun (WGS) entry which is preliminary data.</text>
</comment>
<feature type="compositionally biased region" description="Basic and acidic residues" evidence="1">
    <location>
        <begin position="39"/>
        <end position="70"/>
    </location>
</feature>
<proteinExistence type="predicted"/>
<dbReference type="RefSeq" id="WP_341417330.1">
    <property type="nucleotide sequence ID" value="NZ_JBBPCC010000013.1"/>
</dbReference>
<dbReference type="EMBL" id="JBBPCC010000013">
    <property type="protein sequence ID" value="MEK8130204.1"/>
    <property type="molecule type" value="Genomic_DNA"/>
</dbReference>